<keyword evidence="7 11" id="KW-0472">Membrane</keyword>
<dbReference type="GO" id="GO:0071973">
    <property type="term" value="P:bacterial-type flagellum-dependent cell motility"/>
    <property type="evidence" value="ECO:0007669"/>
    <property type="project" value="InterPro"/>
</dbReference>
<evidence type="ECO:0000256" key="10">
    <source>
        <dbReference type="SAM" id="MobiDB-lite"/>
    </source>
</evidence>
<dbReference type="InterPro" id="IPR013556">
    <property type="entry name" value="Flag_M-ring_C"/>
</dbReference>
<evidence type="ECO:0000256" key="9">
    <source>
        <dbReference type="PIRNR" id="PIRNR004862"/>
    </source>
</evidence>
<feature type="domain" description="Flagellar M-ring C-terminal" evidence="13">
    <location>
        <begin position="249"/>
        <end position="396"/>
    </location>
</feature>
<evidence type="ECO:0000256" key="5">
    <source>
        <dbReference type="ARBA" id="ARBA00022692"/>
    </source>
</evidence>
<feature type="transmembrane region" description="Helical" evidence="11">
    <location>
        <begin position="423"/>
        <end position="445"/>
    </location>
</feature>
<dbReference type="Proteomes" id="UP000547458">
    <property type="component" value="Unassembled WGS sequence"/>
</dbReference>
<evidence type="ECO:0000259" key="13">
    <source>
        <dbReference type="Pfam" id="PF08345"/>
    </source>
</evidence>
<name>A0A846RN17_9MICC</name>
<comment type="caution">
    <text evidence="14">The sequence shown here is derived from an EMBL/GenBank/DDBJ whole genome shotgun (WGS) entry which is preliminary data.</text>
</comment>
<feature type="region of interest" description="Disordered" evidence="10">
    <location>
        <begin position="275"/>
        <end position="298"/>
    </location>
</feature>
<dbReference type="Pfam" id="PF08345">
    <property type="entry name" value="YscJ_FliF_C"/>
    <property type="match status" value="1"/>
</dbReference>
<dbReference type="PIRSF" id="PIRSF004862">
    <property type="entry name" value="FliF"/>
    <property type="match status" value="1"/>
</dbReference>
<dbReference type="Pfam" id="PF01514">
    <property type="entry name" value="YscJ_FliF"/>
    <property type="match status" value="1"/>
</dbReference>
<evidence type="ECO:0000256" key="6">
    <source>
        <dbReference type="ARBA" id="ARBA00022989"/>
    </source>
</evidence>
<dbReference type="GO" id="GO:0003774">
    <property type="term" value="F:cytoskeletal motor activity"/>
    <property type="evidence" value="ECO:0007669"/>
    <property type="project" value="InterPro"/>
</dbReference>
<evidence type="ECO:0000256" key="1">
    <source>
        <dbReference type="ARBA" id="ARBA00004117"/>
    </source>
</evidence>
<evidence type="ECO:0000256" key="3">
    <source>
        <dbReference type="ARBA" id="ARBA00007971"/>
    </source>
</evidence>
<feature type="transmembrane region" description="Helical" evidence="11">
    <location>
        <begin position="21"/>
        <end position="45"/>
    </location>
</feature>
<reference evidence="14 15" key="1">
    <citation type="submission" date="2020-03" db="EMBL/GenBank/DDBJ databases">
        <title>Sequencing the genomes of 1000 actinobacteria strains.</title>
        <authorList>
            <person name="Klenk H.-P."/>
        </authorList>
    </citation>
    <scope>NUCLEOTIDE SEQUENCE [LARGE SCALE GENOMIC DNA]</scope>
    <source>
        <strain evidence="14 15">DSM 16403</strain>
    </source>
</reference>
<evidence type="ECO:0000259" key="12">
    <source>
        <dbReference type="Pfam" id="PF01514"/>
    </source>
</evidence>
<dbReference type="Gene3D" id="3.30.300.30">
    <property type="match status" value="1"/>
</dbReference>
<accession>A0A846RN17</accession>
<evidence type="ECO:0000256" key="8">
    <source>
        <dbReference type="ARBA" id="ARBA00023143"/>
    </source>
</evidence>
<comment type="function">
    <text evidence="9">The M ring may be actively involved in energy transduction.</text>
</comment>
<keyword evidence="14" id="KW-0966">Cell projection</keyword>
<evidence type="ECO:0000256" key="7">
    <source>
        <dbReference type="ARBA" id="ARBA00023136"/>
    </source>
</evidence>
<dbReference type="InterPro" id="IPR043427">
    <property type="entry name" value="YscJ/FliF"/>
</dbReference>
<comment type="similarity">
    <text evidence="3 9">Belongs to the FliF family.</text>
</comment>
<dbReference type="PRINTS" id="PR01009">
    <property type="entry name" value="FLGMRINGFLIF"/>
</dbReference>
<dbReference type="InterPro" id="IPR000067">
    <property type="entry name" value="FlgMring_FliF"/>
</dbReference>
<proteinExistence type="inferred from homology"/>
<dbReference type="InterPro" id="IPR045851">
    <property type="entry name" value="AMP-bd_C_sf"/>
</dbReference>
<evidence type="ECO:0000256" key="11">
    <source>
        <dbReference type="SAM" id="Phobius"/>
    </source>
</evidence>
<keyword evidence="4" id="KW-1003">Cell membrane</keyword>
<sequence>MPRAMNSAFARLGTTVRGFTVAQRTIALIGIAVLVLGTAALVTWASKPAFSPLYSGLGGEDASAIVEQLQTDGVPYELADGGATILVPEAQVYDQRLKSAAAGLPSASTGGYSLLDDMGVTSSEFQQSTTYKRALEGELAATVSALDGVKTATVRLAIPEETVFVSEEGEPTASVFIETDAGVTLTTEQVQAVTHLTSASIDGMDPANVAVIDSEGNVLSAVGVGAAGSADQQASDYETRITASVQSMLDRVVGPGNATVAVAADMNYESAERVEETFTTPEDAPALNESTTTEEYEGAGGPGAGVLGPDNIAVPEGGAGQGTFSSEETTRNNAVNKVTESRIIPAGDITRQTVSVAIDDAAAAGLNVADLTALVASAAGINADRGDEVTVELVPFNTAGAAEAAEALAAAEEARQAEQRAQLLQTGMIVLGVLIVLIIGLIIYARRSRRQRREPLDLGELQEVHPALGGGGAAAALPAPEPATTAISSMPLAGIEAPETDINRKRADIEAMAQRDPAKTAEYLRSLMDDRQPV</sequence>
<dbReference type="GO" id="GO:0005886">
    <property type="term" value="C:plasma membrane"/>
    <property type="evidence" value="ECO:0007669"/>
    <property type="project" value="UniProtKB-SubCell"/>
</dbReference>
<dbReference type="AlphaFoldDB" id="A0A846RN17"/>
<protein>
    <recommendedName>
        <fullName evidence="9">Flagellar M-ring protein</fullName>
    </recommendedName>
</protein>
<evidence type="ECO:0000313" key="14">
    <source>
        <dbReference type="EMBL" id="NJC21215.1"/>
    </source>
</evidence>
<keyword evidence="14" id="KW-0969">Cilium</keyword>
<evidence type="ECO:0000256" key="2">
    <source>
        <dbReference type="ARBA" id="ARBA00004651"/>
    </source>
</evidence>
<evidence type="ECO:0000256" key="4">
    <source>
        <dbReference type="ARBA" id="ARBA00022475"/>
    </source>
</evidence>
<keyword evidence="15" id="KW-1185">Reference proteome</keyword>
<organism evidence="14 15">
    <name type="scientific">Arthrobacter pigmenti</name>
    <dbReference type="NCBI Taxonomy" id="271432"/>
    <lineage>
        <taxon>Bacteria</taxon>
        <taxon>Bacillati</taxon>
        <taxon>Actinomycetota</taxon>
        <taxon>Actinomycetes</taxon>
        <taxon>Micrococcales</taxon>
        <taxon>Micrococcaceae</taxon>
        <taxon>Arthrobacter</taxon>
    </lineage>
</organism>
<dbReference type="PANTHER" id="PTHR30046">
    <property type="entry name" value="FLAGELLAR M-RING PROTEIN"/>
    <property type="match status" value="1"/>
</dbReference>
<comment type="subcellular location">
    <subcellularLocation>
        <location evidence="1 9">Bacterial flagellum basal body</location>
    </subcellularLocation>
    <subcellularLocation>
        <location evidence="2">Cell membrane</location>
        <topology evidence="2">Multi-pass membrane protein</topology>
    </subcellularLocation>
</comment>
<gene>
    <name evidence="14" type="ORF">BJ994_000291</name>
</gene>
<feature type="domain" description="Flagellar M-ring N-terminal" evidence="12">
    <location>
        <begin position="46"/>
        <end position="220"/>
    </location>
</feature>
<keyword evidence="6 11" id="KW-1133">Transmembrane helix</keyword>
<keyword evidence="14" id="KW-0282">Flagellum</keyword>
<dbReference type="GO" id="GO:0009431">
    <property type="term" value="C:bacterial-type flagellum basal body, MS ring"/>
    <property type="evidence" value="ECO:0007669"/>
    <property type="project" value="InterPro"/>
</dbReference>
<keyword evidence="5 11" id="KW-0812">Transmembrane</keyword>
<dbReference type="NCBIfam" id="TIGR00206">
    <property type="entry name" value="fliF"/>
    <property type="match status" value="1"/>
</dbReference>
<dbReference type="EMBL" id="JAATJL010000001">
    <property type="protein sequence ID" value="NJC21215.1"/>
    <property type="molecule type" value="Genomic_DNA"/>
</dbReference>
<evidence type="ECO:0000313" key="15">
    <source>
        <dbReference type="Proteomes" id="UP000547458"/>
    </source>
</evidence>
<dbReference type="PANTHER" id="PTHR30046:SF0">
    <property type="entry name" value="FLAGELLAR M-RING PROTEIN"/>
    <property type="match status" value="1"/>
</dbReference>
<dbReference type="InterPro" id="IPR006182">
    <property type="entry name" value="FliF_N_dom"/>
</dbReference>
<keyword evidence="8 9" id="KW-0975">Bacterial flagellum</keyword>